<evidence type="ECO:0000313" key="9">
    <source>
        <dbReference type="Proteomes" id="UP000229574"/>
    </source>
</evidence>
<comment type="function">
    <text evidence="5">Modulates RecA activity.</text>
</comment>
<comment type="similarity">
    <text evidence="2 5">Belongs to the RecX family.</text>
</comment>
<accession>A0A2H0X1D4</accession>
<dbReference type="Pfam" id="PF21981">
    <property type="entry name" value="RecX_HTH3"/>
    <property type="match status" value="1"/>
</dbReference>
<dbReference type="Proteomes" id="UP000229574">
    <property type="component" value="Unassembled WGS sequence"/>
</dbReference>
<evidence type="ECO:0000256" key="1">
    <source>
        <dbReference type="ARBA" id="ARBA00004496"/>
    </source>
</evidence>
<keyword evidence="4 5" id="KW-0963">Cytoplasm</keyword>
<dbReference type="HAMAP" id="MF_01114">
    <property type="entry name" value="RecX"/>
    <property type="match status" value="1"/>
</dbReference>
<evidence type="ECO:0000259" key="6">
    <source>
        <dbReference type="Pfam" id="PF02631"/>
    </source>
</evidence>
<dbReference type="InterPro" id="IPR053925">
    <property type="entry name" value="RecX_HTH_3rd"/>
</dbReference>
<evidence type="ECO:0000256" key="3">
    <source>
        <dbReference type="ARBA" id="ARBA00018111"/>
    </source>
</evidence>
<dbReference type="InterPro" id="IPR003783">
    <property type="entry name" value="Regulatory_RecX"/>
</dbReference>
<organism evidence="8 9">
    <name type="scientific">Candidatus Collierbacteria bacterium CG09_land_8_20_14_0_10_46_12</name>
    <dbReference type="NCBI Taxonomy" id="1974533"/>
    <lineage>
        <taxon>Bacteria</taxon>
        <taxon>Candidatus Collieribacteriota</taxon>
    </lineage>
</organism>
<gene>
    <name evidence="5" type="primary">recX</name>
    <name evidence="8" type="ORF">COT54_01735</name>
</gene>
<feature type="domain" description="RecX third three-helical" evidence="7">
    <location>
        <begin position="155"/>
        <end position="198"/>
    </location>
</feature>
<dbReference type="EMBL" id="PEYY01000074">
    <property type="protein sequence ID" value="PIS17989.1"/>
    <property type="molecule type" value="Genomic_DNA"/>
</dbReference>
<evidence type="ECO:0000259" key="7">
    <source>
        <dbReference type="Pfam" id="PF21981"/>
    </source>
</evidence>
<dbReference type="AlphaFoldDB" id="A0A2H0X1D4"/>
<dbReference type="PANTHER" id="PTHR33602:SF1">
    <property type="entry name" value="REGULATORY PROTEIN RECX FAMILY PROTEIN"/>
    <property type="match status" value="1"/>
</dbReference>
<evidence type="ECO:0000256" key="4">
    <source>
        <dbReference type="ARBA" id="ARBA00022490"/>
    </source>
</evidence>
<dbReference type="GO" id="GO:0005737">
    <property type="term" value="C:cytoplasm"/>
    <property type="evidence" value="ECO:0007669"/>
    <property type="project" value="UniProtKB-SubCell"/>
</dbReference>
<comment type="subcellular location">
    <subcellularLocation>
        <location evidence="1 5">Cytoplasm</location>
    </subcellularLocation>
</comment>
<dbReference type="Gene3D" id="1.10.10.10">
    <property type="entry name" value="Winged helix-like DNA-binding domain superfamily/Winged helix DNA-binding domain"/>
    <property type="match status" value="3"/>
</dbReference>
<reference evidence="9" key="1">
    <citation type="submission" date="2017-09" db="EMBL/GenBank/DDBJ databases">
        <title>Depth-based differentiation of microbial function through sediment-hosted aquifers and enrichment of novel symbionts in the deep terrestrial subsurface.</title>
        <authorList>
            <person name="Probst A.J."/>
            <person name="Ladd B."/>
            <person name="Jarett J.K."/>
            <person name="Geller-Mcgrath D.E."/>
            <person name="Sieber C.M.K."/>
            <person name="Emerson J.B."/>
            <person name="Anantharaman K."/>
            <person name="Thomas B.C."/>
            <person name="Malmstrom R."/>
            <person name="Stieglmeier M."/>
            <person name="Klingl A."/>
            <person name="Woyke T."/>
            <person name="Ryan C.M."/>
            <person name="Banfield J.F."/>
        </authorList>
    </citation>
    <scope>NUCLEOTIDE SEQUENCE [LARGE SCALE GENOMIC DNA]</scope>
</reference>
<comment type="caution">
    <text evidence="8">The sequence shown here is derived from an EMBL/GenBank/DDBJ whole genome shotgun (WGS) entry which is preliminary data.</text>
</comment>
<evidence type="ECO:0000256" key="2">
    <source>
        <dbReference type="ARBA" id="ARBA00009695"/>
    </source>
</evidence>
<proteinExistence type="inferred from homology"/>
<protein>
    <recommendedName>
        <fullName evidence="3 5">Regulatory protein RecX</fullName>
    </recommendedName>
</protein>
<dbReference type="GO" id="GO:0006282">
    <property type="term" value="P:regulation of DNA repair"/>
    <property type="evidence" value="ECO:0007669"/>
    <property type="project" value="UniProtKB-UniRule"/>
</dbReference>
<dbReference type="Pfam" id="PF02631">
    <property type="entry name" value="RecX_HTH2"/>
    <property type="match status" value="1"/>
</dbReference>
<name>A0A2H0X1D4_9BACT</name>
<dbReference type="PANTHER" id="PTHR33602">
    <property type="entry name" value="REGULATORY PROTEIN RECX FAMILY PROTEIN"/>
    <property type="match status" value="1"/>
</dbReference>
<sequence length="204" mass="23551">MSTITRLVQGKKNPSRVNLYLDGVFSFALSIDEVARQNLKKGLELSDEQISSLITTDQNDKIYAKIINFLSYRPRTVSEVRARLKQYQAQDIDGILGRLREHNYLDDLAFAKWFIESRNAHKLRSPRMLVQELKIKGVSDDVVSEVMGEIADVTQTISRLLIKKLGDTKRVLTAPERQKIYSYLSRQGFSWDDIKKVVKNWESE</sequence>
<feature type="domain" description="RecX second three-helical" evidence="6">
    <location>
        <begin position="106"/>
        <end position="147"/>
    </location>
</feature>
<dbReference type="InterPro" id="IPR036388">
    <property type="entry name" value="WH-like_DNA-bd_sf"/>
</dbReference>
<dbReference type="InterPro" id="IPR053924">
    <property type="entry name" value="RecX_HTH_2nd"/>
</dbReference>
<evidence type="ECO:0000313" key="8">
    <source>
        <dbReference type="EMBL" id="PIS17989.1"/>
    </source>
</evidence>
<evidence type="ECO:0000256" key="5">
    <source>
        <dbReference type="HAMAP-Rule" id="MF_01114"/>
    </source>
</evidence>